<dbReference type="InterPro" id="IPR003660">
    <property type="entry name" value="HAMP_dom"/>
</dbReference>
<gene>
    <name evidence="13" type="ORF">ACFOZ4_02275</name>
</gene>
<protein>
    <recommendedName>
        <fullName evidence="3">histidine kinase</fullName>
        <ecNumber evidence="3">2.7.13.3</ecNumber>
    </recommendedName>
</protein>
<feature type="domain" description="HAMP" evidence="12">
    <location>
        <begin position="184"/>
        <end position="236"/>
    </location>
</feature>
<evidence type="ECO:0000259" key="11">
    <source>
        <dbReference type="PROSITE" id="PS50109"/>
    </source>
</evidence>
<dbReference type="Pfam" id="PF00512">
    <property type="entry name" value="HisKA"/>
    <property type="match status" value="1"/>
</dbReference>
<keyword evidence="8 10" id="KW-1133">Transmembrane helix</keyword>
<organism evidence="13 14">
    <name type="scientific">Hamadaea flava</name>
    <dbReference type="NCBI Taxonomy" id="1742688"/>
    <lineage>
        <taxon>Bacteria</taxon>
        <taxon>Bacillati</taxon>
        <taxon>Actinomycetota</taxon>
        <taxon>Actinomycetes</taxon>
        <taxon>Micromonosporales</taxon>
        <taxon>Micromonosporaceae</taxon>
        <taxon>Hamadaea</taxon>
    </lineage>
</organism>
<sequence length="460" mass="48303">MTRPLQLVTPPRSGRAGLVTRAAFAGAAVALVSVLVTALVAIPIAVRVSDNRARQVLAEEAQLVTEVLRNRIDRGRTADEERLATTLRKRDVEIYLIRNGVSDRAGLPESVVKMVTAGQSVSQRMSLVNGRISLVEGRPVGDGDGVVLTAPAATGTAWAVLKGLWLPLGAGLLAGILAGVLLARRLTRPLRNAAVAAARIRAGDHAVRVPIEDPPEVADLALALNELAGALAVSEARQREFLLSISHELKTPLTTLRGYAEALADGVVQENETAPVGTTMLGEADHLARLIDDLLALARLDAVDFPLQTAVVDLVPVVRAVREAWQPRCTAHGVPLAVRVPDAELMVTTDAGRVRQVIDGLLENALRVVPPGRPIVVELTASLAVAIIQVRDGGPGFTDDDLAVAFQRGALHQRYQGVRKVGSGLGLALAAGLVRRLGGTISAGHAPEGGAALTVTLPRQ</sequence>
<evidence type="ECO:0000256" key="8">
    <source>
        <dbReference type="ARBA" id="ARBA00022989"/>
    </source>
</evidence>
<dbReference type="SUPFAM" id="SSF158472">
    <property type="entry name" value="HAMP domain-like"/>
    <property type="match status" value="1"/>
</dbReference>
<keyword evidence="14" id="KW-1185">Reference proteome</keyword>
<dbReference type="GO" id="GO:0005524">
    <property type="term" value="F:ATP binding"/>
    <property type="evidence" value="ECO:0007669"/>
    <property type="project" value="UniProtKB-KW"/>
</dbReference>
<feature type="domain" description="Histidine kinase" evidence="11">
    <location>
        <begin position="244"/>
        <end position="460"/>
    </location>
</feature>
<dbReference type="Gene3D" id="1.10.287.130">
    <property type="match status" value="1"/>
</dbReference>
<evidence type="ECO:0000313" key="13">
    <source>
        <dbReference type="EMBL" id="MFC4129434.1"/>
    </source>
</evidence>
<comment type="catalytic activity">
    <reaction evidence="1">
        <text>ATP + protein L-histidine = ADP + protein N-phospho-L-histidine.</text>
        <dbReference type="EC" id="2.7.13.3"/>
    </reaction>
</comment>
<dbReference type="CDD" id="cd00082">
    <property type="entry name" value="HisKA"/>
    <property type="match status" value="1"/>
</dbReference>
<dbReference type="EC" id="2.7.13.3" evidence="3"/>
<evidence type="ECO:0000256" key="2">
    <source>
        <dbReference type="ARBA" id="ARBA00004236"/>
    </source>
</evidence>
<dbReference type="SUPFAM" id="SSF47384">
    <property type="entry name" value="Homodimeric domain of signal transducing histidine kinase"/>
    <property type="match status" value="1"/>
</dbReference>
<evidence type="ECO:0000259" key="12">
    <source>
        <dbReference type="PROSITE" id="PS50885"/>
    </source>
</evidence>
<keyword evidence="4" id="KW-0597">Phosphoprotein</keyword>
<comment type="caution">
    <text evidence="13">The sequence shown here is derived from an EMBL/GenBank/DDBJ whole genome shotgun (WGS) entry which is preliminary data.</text>
</comment>
<dbReference type="InterPro" id="IPR036890">
    <property type="entry name" value="HATPase_C_sf"/>
</dbReference>
<dbReference type="SUPFAM" id="SSF55874">
    <property type="entry name" value="ATPase domain of HSP90 chaperone/DNA topoisomerase II/histidine kinase"/>
    <property type="match status" value="1"/>
</dbReference>
<dbReference type="Gene3D" id="6.10.340.10">
    <property type="match status" value="1"/>
</dbReference>
<reference evidence="14" key="1">
    <citation type="journal article" date="2019" name="Int. J. Syst. Evol. Microbiol.">
        <title>The Global Catalogue of Microorganisms (GCM) 10K type strain sequencing project: providing services to taxonomists for standard genome sequencing and annotation.</title>
        <authorList>
            <consortium name="The Broad Institute Genomics Platform"/>
            <consortium name="The Broad Institute Genome Sequencing Center for Infectious Disease"/>
            <person name="Wu L."/>
            <person name="Ma J."/>
        </authorList>
    </citation>
    <scope>NUCLEOTIDE SEQUENCE [LARGE SCALE GENOMIC DNA]</scope>
    <source>
        <strain evidence="14">CGMCC 4.7289</strain>
    </source>
</reference>
<evidence type="ECO:0000256" key="1">
    <source>
        <dbReference type="ARBA" id="ARBA00000085"/>
    </source>
</evidence>
<feature type="transmembrane region" description="Helical" evidence="10">
    <location>
        <begin position="21"/>
        <end position="46"/>
    </location>
</feature>
<keyword evidence="9" id="KW-0902">Two-component regulatory system</keyword>
<accession>A0ABV8LH87</accession>
<evidence type="ECO:0000256" key="6">
    <source>
        <dbReference type="ARBA" id="ARBA00022692"/>
    </source>
</evidence>
<evidence type="ECO:0000256" key="3">
    <source>
        <dbReference type="ARBA" id="ARBA00012438"/>
    </source>
</evidence>
<dbReference type="InterPro" id="IPR003594">
    <property type="entry name" value="HATPase_dom"/>
</dbReference>
<keyword evidence="10" id="KW-0472">Membrane</keyword>
<keyword evidence="7" id="KW-0418">Kinase</keyword>
<name>A0ABV8LH87_9ACTN</name>
<keyword evidence="13" id="KW-0547">Nucleotide-binding</keyword>
<evidence type="ECO:0000256" key="5">
    <source>
        <dbReference type="ARBA" id="ARBA00022679"/>
    </source>
</evidence>
<dbReference type="Pfam" id="PF02518">
    <property type="entry name" value="HATPase_c"/>
    <property type="match status" value="1"/>
</dbReference>
<dbReference type="PROSITE" id="PS50109">
    <property type="entry name" value="HIS_KIN"/>
    <property type="match status" value="1"/>
</dbReference>
<proteinExistence type="predicted"/>
<dbReference type="Pfam" id="PF00672">
    <property type="entry name" value="HAMP"/>
    <property type="match status" value="1"/>
</dbReference>
<dbReference type="Proteomes" id="UP001595816">
    <property type="component" value="Unassembled WGS sequence"/>
</dbReference>
<evidence type="ECO:0000313" key="14">
    <source>
        <dbReference type="Proteomes" id="UP001595816"/>
    </source>
</evidence>
<feature type="transmembrane region" description="Helical" evidence="10">
    <location>
        <begin position="164"/>
        <end position="183"/>
    </location>
</feature>
<dbReference type="RefSeq" id="WP_372503177.1">
    <property type="nucleotide sequence ID" value="NZ_JAMZDZ010000001.1"/>
</dbReference>
<dbReference type="PROSITE" id="PS50885">
    <property type="entry name" value="HAMP"/>
    <property type="match status" value="1"/>
</dbReference>
<dbReference type="SMART" id="SM00304">
    <property type="entry name" value="HAMP"/>
    <property type="match status" value="1"/>
</dbReference>
<keyword evidence="5" id="KW-0808">Transferase</keyword>
<dbReference type="InterPro" id="IPR005467">
    <property type="entry name" value="His_kinase_dom"/>
</dbReference>
<dbReference type="Gene3D" id="3.30.565.10">
    <property type="entry name" value="Histidine kinase-like ATPase, C-terminal domain"/>
    <property type="match status" value="1"/>
</dbReference>
<dbReference type="InterPro" id="IPR003661">
    <property type="entry name" value="HisK_dim/P_dom"/>
</dbReference>
<dbReference type="InterPro" id="IPR050428">
    <property type="entry name" value="TCS_sensor_his_kinase"/>
</dbReference>
<evidence type="ECO:0000256" key="7">
    <source>
        <dbReference type="ARBA" id="ARBA00022777"/>
    </source>
</evidence>
<comment type="subcellular location">
    <subcellularLocation>
        <location evidence="2">Cell membrane</location>
    </subcellularLocation>
</comment>
<dbReference type="InterPro" id="IPR036097">
    <property type="entry name" value="HisK_dim/P_sf"/>
</dbReference>
<dbReference type="PANTHER" id="PTHR45436:SF5">
    <property type="entry name" value="SENSOR HISTIDINE KINASE TRCS"/>
    <property type="match status" value="1"/>
</dbReference>
<keyword evidence="13" id="KW-0067">ATP-binding</keyword>
<dbReference type="SMART" id="SM00388">
    <property type="entry name" value="HisKA"/>
    <property type="match status" value="1"/>
</dbReference>
<dbReference type="PANTHER" id="PTHR45436">
    <property type="entry name" value="SENSOR HISTIDINE KINASE YKOH"/>
    <property type="match status" value="1"/>
</dbReference>
<evidence type="ECO:0000256" key="9">
    <source>
        <dbReference type="ARBA" id="ARBA00023012"/>
    </source>
</evidence>
<evidence type="ECO:0000256" key="4">
    <source>
        <dbReference type="ARBA" id="ARBA00022553"/>
    </source>
</evidence>
<evidence type="ECO:0000256" key="10">
    <source>
        <dbReference type="SAM" id="Phobius"/>
    </source>
</evidence>
<dbReference type="SMART" id="SM00387">
    <property type="entry name" value="HATPase_c"/>
    <property type="match status" value="1"/>
</dbReference>
<dbReference type="EMBL" id="JBHSAY010000003">
    <property type="protein sequence ID" value="MFC4129434.1"/>
    <property type="molecule type" value="Genomic_DNA"/>
</dbReference>
<keyword evidence="6 10" id="KW-0812">Transmembrane</keyword>